<dbReference type="KEGG" id="aplc:110979316"/>
<organism evidence="1 2">
    <name type="scientific">Acanthaster planci</name>
    <name type="common">Crown-of-thorns starfish</name>
    <dbReference type="NCBI Taxonomy" id="133434"/>
    <lineage>
        <taxon>Eukaryota</taxon>
        <taxon>Metazoa</taxon>
        <taxon>Echinodermata</taxon>
        <taxon>Eleutherozoa</taxon>
        <taxon>Asterozoa</taxon>
        <taxon>Asteroidea</taxon>
        <taxon>Valvatacea</taxon>
        <taxon>Valvatida</taxon>
        <taxon>Acanthasteridae</taxon>
        <taxon>Acanthaster</taxon>
    </lineage>
</organism>
<dbReference type="Proteomes" id="UP000694845">
    <property type="component" value="Unplaced"/>
</dbReference>
<evidence type="ECO:0000313" key="2">
    <source>
        <dbReference type="RefSeq" id="XP_022090700.1"/>
    </source>
</evidence>
<protein>
    <submittedName>
        <fullName evidence="2">Uncharacterized protein LOC110979316</fullName>
    </submittedName>
</protein>
<name>A0A8B7YE79_ACAPL</name>
<reference evidence="2" key="1">
    <citation type="submission" date="2025-08" db="UniProtKB">
        <authorList>
            <consortium name="RefSeq"/>
        </authorList>
    </citation>
    <scope>IDENTIFICATION</scope>
</reference>
<evidence type="ECO:0000313" key="1">
    <source>
        <dbReference type="Proteomes" id="UP000694845"/>
    </source>
</evidence>
<dbReference type="OrthoDB" id="5964020at2759"/>
<keyword evidence="1" id="KW-1185">Reference proteome</keyword>
<dbReference type="GeneID" id="110979316"/>
<accession>A0A8B7YE79</accession>
<sequence length="140" mass="15450">MTTRIVLYHSPDVVASWMTIFATTRMWPCASAESFVSIAVVHLPVVTDHLLSVATALATNTNGQLVNNFCLLDHIIKEFVNKSNPSCSSACIMEPACRSFNIKYNDQGQKICQLSDATRCDDPDKFQGVDIVCNCQECVD</sequence>
<dbReference type="RefSeq" id="XP_022090700.1">
    <property type="nucleotide sequence ID" value="XM_022235008.1"/>
</dbReference>
<proteinExistence type="predicted"/>
<dbReference type="AlphaFoldDB" id="A0A8B7YE79"/>
<gene>
    <name evidence="2" type="primary">LOC110979316</name>
</gene>